<feature type="domain" description="Tyrosine-protein phosphatase" evidence="4">
    <location>
        <begin position="15"/>
        <end position="150"/>
    </location>
</feature>
<dbReference type="SUPFAM" id="SSF52799">
    <property type="entry name" value="(Phosphotyrosine protein) phosphatases II"/>
    <property type="match status" value="1"/>
</dbReference>
<accession>U1PEU8</accession>
<feature type="domain" description="Tyrosine specific protein phosphatases" evidence="5">
    <location>
        <begin position="72"/>
        <end position="140"/>
    </location>
</feature>
<dbReference type="CDD" id="cd14498">
    <property type="entry name" value="DSP"/>
    <property type="match status" value="1"/>
</dbReference>
<evidence type="ECO:0000313" key="7">
    <source>
        <dbReference type="Proteomes" id="UP000030649"/>
    </source>
</evidence>
<dbReference type="Pfam" id="PF00782">
    <property type="entry name" value="DSPc"/>
    <property type="match status" value="1"/>
</dbReference>
<dbReference type="SMART" id="SM00195">
    <property type="entry name" value="DSPc"/>
    <property type="match status" value="1"/>
</dbReference>
<dbReference type="HOGENOM" id="CLU_1736348_0_0_2"/>
<dbReference type="STRING" id="1238424.J07HQW1_02187"/>
<dbReference type="AlphaFoldDB" id="U1PEU8"/>
<keyword evidence="2" id="KW-0378">Hydrolase</keyword>
<dbReference type="PROSITE" id="PS00383">
    <property type="entry name" value="TYR_PHOSPHATASE_1"/>
    <property type="match status" value="1"/>
</dbReference>
<reference evidence="6 7" key="1">
    <citation type="journal article" date="2013" name="PLoS ONE">
        <title>Assembly-driven community genomics of a hypersaline microbial ecosystem.</title>
        <authorList>
            <person name="Podell S."/>
            <person name="Ugalde J.A."/>
            <person name="Narasingarao P."/>
            <person name="Banfield J.F."/>
            <person name="Heidelberg K.B."/>
            <person name="Allen E.E."/>
        </authorList>
    </citation>
    <scope>NUCLEOTIDE SEQUENCE [LARGE SCALE GENOMIC DNA]</scope>
    <source>
        <strain evidence="7">J07HQW1</strain>
    </source>
</reference>
<dbReference type="GO" id="GO:0004721">
    <property type="term" value="F:phosphoprotein phosphatase activity"/>
    <property type="evidence" value="ECO:0007669"/>
    <property type="project" value="UniProtKB-KW"/>
</dbReference>
<dbReference type="InterPro" id="IPR000387">
    <property type="entry name" value="Tyr_Pase_dom"/>
</dbReference>
<dbReference type="PROSITE" id="PS50056">
    <property type="entry name" value="TYR_PHOSPHATASE_2"/>
    <property type="match status" value="1"/>
</dbReference>
<protein>
    <submittedName>
        <fullName evidence="6">Uncharacterized protein</fullName>
    </submittedName>
</protein>
<dbReference type="EMBL" id="KE356560">
    <property type="protein sequence ID" value="ERG92152.1"/>
    <property type="molecule type" value="Genomic_DNA"/>
</dbReference>
<organism evidence="6 7">
    <name type="scientific">Haloquadratum walsbyi J07HQW1</name>
    <dbReference type="NCBI Taxonomy" id="1238424"/>
    <lineage>
        <taxon>Archaea</taxon>
        <taxon>Methanobacteriati</taxon>
        <taxon>Methanobacteriota</taxon>
        <taxon>Stenosarchaea group</taxon>
        <taxon>Halobacteria</taxon>
        <taxon>Halobacteriales</taxon>
        <taxon>Haloferacaceae</taxon>
        <taxon>Haloquadratum</taxon>
    </lineage>
</organism>
<evidence type="ECO:0000313" key="6">
    <source>
        <dbReference type="EMBL" id="ERG92152.1"/>
    </source>
</evidence>
<evidence type="ECO:0000256" key="3">
    <source>
        <dbReference type="ARBA" id="ARBA00022912"/>
    </source>
</evidence>
<dbReference type="PANTHER" id="PTHR45961:SF6">
    <property type="entry name" value="IP21249P"/>
    <property type="match status" value="1"/>
</dbReference>
<keyword evidence="3" id="KW-0904">Protein phosphatase</keyword>
<dbReference type="InterPro" id="IPR000340">
    <property type="entry name" value="Dual-sp_phosphatase_cat-dom"/>
</dbReference>
<dbReference type="InterPro" id="IPR016130">
    <property type="entry name" value="Tyr_Pase_AS"/>
</dbReference>
<comment type="similarity">
    <text evidence="1">Belongs to the protein-tyrosine phosphatase family. Non-receptor class dual specificity subfamily.</text>
</comment>
<evidence type="ECO:0000259" key="5">
    <source>
        <dbReference type="PROSITE" id="PS50056"/>
    </source>
</evidence>
<name>U1PEU8_9EURY</name>
<dbReference type="InterPro" id="IPR052103">
    <property type="entry name" value="Dual_spec_Phospatases"/>
</dbReference>
<gene>
    <name evidence="6" type="ORF">J07HQW1_02187</name>
</gene>
<dbReference type="Proteomes" id="UP000030649">
    <property type="component" value="Unassembled WGS sequence"/>
</dbReference>
<dbReference type="Gene3D" id="3.90.190.10">
    <property type="entry name" value="Protein tyrosine phosphatase superfamily"/>
    <property type="match status" value="1"/>
</dbReference>
<evidence type="ECO:0000256" key="1">
    <source>
        <dbReference type="ARBA" id="ARBA00008601"/>
    </source>
</evidence>
<dbReference type="PANTHER" id="PTHR45961">
    <property type="entry name" value="IP21249P"/>
    <property type="match status" value="1"/>
</dbReference>
<dbReference type="PROSITE" id="PS50054">
    <property type="entry name" value="TYR_PHOSPHATASE_DUAL"/>
    <property type="match status" value="1"/>
</dbReference>
<dbReference type="InterPro" id="IPR020422">
    <property type="entry name" value="TYR_PHOSPHATASE_DUAL_dom"/>
</dbReference>
<proteinExistence type="inferred from homology"/>
<sequence>MSEPTVRPIGHVEDTPVIRRVGKRNLYLGNEHAADPGQHDQSFRYVLSLSTNDHPLTTHHHPLNDGSGNDWTEFEAAVDTARRLSRRDCPVLIHCKAGISRSSTVIATALAAEESRPLHDALSAVLQARPSATPNPALHELAVIYLAARM</sequence>
<dbReference type="InterPro" id="IPR029021">
    <property type="entry name" value="Prot-tyrosine_phosphatase-like"/>
</dbReference>
<evidence type="ECO:0000256" key="2">
    <source>
        <dbReference type="ARBA" id="ARBA00022801"/>
    </source>
</evidence>
<evidence type="ECO:0000259" key="4">
    <source>
        <dbReference type="PROSITE" id="PS50054"/>
    </source>
</evidence>